<dbReference type="OrthoDB" id="540503at2759"/>
<dbReference type="EMBL" id="DS113229">
    <property type="protein sequence ID" value="EAY17534.1"/>
    <property type="molecule type" value="Genomic_DNA"/>
</dbReference>
<dbReference type="GO" id="GO:0005794">
    <property type="term" value="C:Golgi apparatus"/>
    <property type="evidence" value="ECO:0000318"/>
    <property type="project" value="GO_Central"/>
</dbReference>
<dbReference type="KEGG" id="tva:4775551"/>
<protein>
    <recommendedName>
        <fullName evidence="1">Nucleotide-diphospho-sugar transferase domain-containing protein</fullName>
    </recommendedName>
</protein>
<dbReference type="InterPro" id="IPR005069">
    <property type="entry name" value="Nucl-diP-sugar_transferase"/>
</dbReference>
<dbReference type="Proteomes" id="UP000001542">
    <property type="component" value="Unassembled WGS sequence"/>
</dbReference>
<dbReference type="GO" id="GO:0016757">
    <property type="term" value="F:glycosyltransferase activity"/>
    <property type="evidence" value="ECO:0000318"/>
    <property type="project" value="GO_Central"/>
</dbReference>
<organism evidence="2 3">
    <name type="scientific">Trichomonas vaginalis (strain ATCC PRA-98 / G3)</name>
    <dbReference type="NCBI Taxonomy" id="412133"/>
    <lineage>
        <taxon>Eukaryota</taxon>
        <taxon>Metamonada</taxon>
        <taxon>Parabasalia</taxon>
        <taxon>Trichomonadida</taxon>
        <taxon>Trichomonadidae</taxon>
        <taxon>Trichomonas</taxon>
    </lineage>
</organism>
<reference evidence="2" key="2">
    <citation type="journal article" date="2007" name="Science">
        <title>Draft genome sequence of the sexually transmitted pathogen Trichomonas vaginalis.</title>
        <authorList>
            <person name="Carlton J.M."/>
            <person name="Hirt R.P."/>
            <person name="Silva J.C."/>
            <person name="Delcher A.L."/>
            <person name="Schatz M."/>
            <person name="Zhao Q."/>
            <person name="Wortman J.R."/>
            <person name="Bidwell S.L."/>
            <person name="Alsmark U.C.M."/>
            <person name="Besteiro S."/>
            <person name="Sicheritz-Ponten T."/>
            <person name="Noel C.J."/>
            <person name="Dacks J.B."/>
            <person name="Foster P.G."/>
            <person name="Simillion C."/>
            <person name="Van de Peer Y."/>
            <person name="Miranda-Saavedra D."/>
            <person name="Barton G.J."/>
            <person name="Westrop G.D."/>
            <person name="Mueller S."/>
            <person name="Dessi D."/>
            <person name="Fiori P.L."/>
            <person name="Ren Q."/>
            <person name="Paulsen I."/>
            <person name="Zhang H."/>
            <person name="Bastida-Corcuera F.D."/>
            <person name="Simoes-Barbosa A."/>
            <person name="Brown M.T."/>
            <person name="Hayes R.D."/>
            <person name="Mukherjee M."/>
            <person name="Okumura C.Y."/>
            <person name="Schneider R."/>
            <person name="Smith A.J."/>
            <person name="Vanacova S."/>
            <person name="Villalvazo M."/>
            <person name="Haas B.J."/>
            <person name="Pertea M."/>
            <person name="Feldblyum T.V."/>
            <person name="Utterback T.R."/>
            <person name="Shu C.L."/>
            <person name="Osoegawa K."/>
            <person name="de Jong P.J."/>
            <person name="Hrdy I."/>
            <person name="Horvathova L."/>
            <person name="Zubacova Z."/>
            <person name="Dolezal P."/>
            <person name="Malik S.B."/>
            <person name="Logsdon J.M. Jr."/>
            <person name="Henze K."/>
            <person name="Gupta A."/>
            <person name="Wang C.C."/>
            <person name="Dunne R.L."/>
            <person name="Upcroft J.A."/>
            <person name="Upcroft P."/>
            <person name="White O."/>
            <person name="Salzberg S.L."/>
            <person name="Tang P."/>
            <person name="Chiu C.-H."/>
            <person name="Lee Y.-S."/>
            <person name="Embley T.M."/>
            <person name="Coombs G.H."/>
            <person name="Mottram J.C."/>
            <person name="Tachezy J."/>
            <person name="Fraser-Liggett C.M."/>
            <person name="Johnson P.J."/>
        </authorList>
    </citation>
    <scope>NUCLEOTIDE SEQUENCE [LARGE SCALE GENOMIC DNA]</scope>
    <source>
        <strain evidence="2">G3</strain>
    </source>
</reference>
<evidence type="ECO:0000313" key="3">
    <source>
        <dbReference type="Proteomes" id="UP000001542"/>
    </source>
</evidence>
<feature type="domain" description="Nucleotide-diphospho-sugar transferase" evidence="1">
    <location>
        <begin position="100"/>
        <end position="244"/>
    </location>
</feature>
<dbReference type="Pfam" id="PF03407">
    <property type="entry name" value="Nucleotid_trans"/>
    <property type="match status" value="1"/>
</dbReference>
<dbReference type="RefSeq" id="XP_001329669.1">
    <property type="nucleotide sequence ID" value="XM_001329634.1"/>
</dbReference>
<gene>
    <name evidence="2" type="ORF">TVAG_453620</name>
</gene>
<evidence type="ECO:0000259" key="1">
    <source>
        <dbReference type="Pfam" id="PF03407"/>
    </source>
</evidence>
<dbReference type="PANTHER" id="PTHR47032">
    <property type="entry name" value="UDP-D-XYLOSE:L-FUCOSE ALPHA-1,3-D-XYLOSYLTRANSFERASE-RELATED"/>
    <property type="match status" value="1"/>
</dbReference>
<accession>A2DPT8</accession>
<name>A2DPT8_TRIV3</name>
<dbReference type="VEuPathDB" id="TrichDB:TVAGG3_0552020"/>
<dbReference type="InterPro" id="IPR052636">
    <property type="entry name" value="UDP-D-xylose:L-fucose_XylT"/>
</dbReference>
<keyword evidence="3" id="KW-1185">Reference proteome</keyword>
<reference evidence="2" key="1">
    <citation type="submission" date="2006-10" db="EMBL/GenBank/DDBJ databases">
        <authorList>
            <person name="Amadeo P."/>
            <person name="Zhao Q."/>
            <person name="Wortman J."/>
            <person name="Fraser-Liggett C."/>
            <person name="Carlton J."/>
        </authorList>
    </citation>
    <scope>NUCLEOTIDE SEQUENCE</scope>
    <source>
        <strain evidence="2">G3</strain>
    </source>
</reference>
<evidence type="ECO:0000313" key="2">
    <source>
        <dbReference type="EMBL" id="EAY17534.1"/>
    </source>
</evidence>
<dbReference type="PANTHER" id="PTHR47032:SF1">
    <property type="entry name" value="UDP-D-XYLOSE:L-FUCOSE ALPHA-1,3-D-XYLOSYLTRANSFERASE-RELATED"/>
    <property type="match status" value="1"/>
</dbReference>
<dbReference type="VEuPathDB" id="TrichDB:TVAG_453620"/>
<sequence>MEEPRFNIGLQILMILSIFSSFSALIYCRSRDSVVLGCFNYDRPISESKFKDELHLMIMKSTVNDNTNRRDIVLFVTNAGMIKLTRNALCSLWMTNVPKERIIVVATDKISYLNMQKFGANTVYYPTNQAINSIDPSDTNEFVDFIRVKFKIAKFVIHNTTDLSLADSDIIFFANPLVAFSFDTDIEASIDSPNDPVIPKKSYLSWGINLNFAHYRSTSVMKKFMNVWEDRIDQLEYTESQALLDIINNLPTERSFTDTLTINLEQYFEPDPHNPFQIRYVNPVFGVEARGPLMGSSTLKRVFWKEARKHNMSRPLWCHFGGLGTAQQKISKMKDYKLWYLDESDHCLPNPPKGGRKYFW</sequence>
<dbReference type="AlphaFoldDB" id="A2DPT8"/>
<proteinExistence type="predicted"/>
<dbReference type="InParanoid" id="A2DPT8"/>